<keyword evidence="10" id="KW-1185">Reference proteome</keyword>
<name>A0A4P9ZGV7_9ASCO</name>
<dbReference type="Proteomes" id="UP000268321">
    <property type="component" value="Unassembled WGS sequence"/>
</dbReference>
<evidence type="ECO:0000313" key="10">
    <source>
        <dbReference type="Proteomes" id="UP000268321"/>
    </source>
</evidence>
<dbReference type="PROSITE" id="PS00075">
    <property type="entry name" value="DHFR_1"/>
    <property type="match status" value="1"/>
</dbReference>
<dbReference type="InterPro" id="IPR024072">
    <property type="entry name" value="DHFR-like_dom_sf"/>
</dbReference>
<dbReference type="InterPro" id="IPR012259">
    <property type="entry name" value="DHFR"/>
</dbReference>
<accession>A0A4P9ZGV7</accession>
<evidence type="ECO:0000259" key="8">
    <source>
        <dbReference type="PROSITE" id="PS51330"/>
    </source>
</evidence>
<dbReference type="PRINTS" id="PR00070">
    <property type="entry name" value="DHFR"/>
</dbReference>
<dbReference type="GO" id="GO:0046654">
    <property type="term" value="P:tetrahydrofolate biosynthetic process"/>
    <property type="evidence" value="ECO:0007669"/>
    <property type="project" value="UniProtKB-UniPathway"/>
</dbReference>
<dbReference type="GO" id="GO:0006730">
    <property type="term" value="P:one-carbon metabolic process"/>
    <property type="evidence" value="ECO:0007669"/>
    <property type="project" value="UniProtKB-KW"/>
</dbReference>
<dbReference type="GO" id="GO:0046452">
    <property type="term" value="P:dihydrofolate metabolic process"/>
    <property type="evidence" value="ECO:0007669"/>
    <property type="project" value="TreeGrafter"/>
</dbReference>
<comment type="pathway">
    <text evidence="1">Cofactor biosynthesis; tetrahydrofolate biosynthesis; 5,6,7,8-tetrahydrofolate from 7,8-dihydrofolate: step 1/1.</text>
</comment>
<proteinExistence type="inferred from homology"/>
<dbReference type="OrthoDB" id="414698at2759"/>
<protein>
    <recommendedName>
        <fullName evidence="3">Dihydrofolate reductase</fullName>
        <ecNumber evidence="2">1.5.1.3</ecNumber>
    </recommendedName>
</protein>
<evidence type="ECO:0000256" key="5">
    <source>
        <dbReference type="ARBA" id="ARBA00022857"/>
    </source>
</evidence>
<dbReference type="PANTHER" id="PTHR48069:SF3">
    <property type="entry name" value="DIHYDROFOLATE REDUCTASE"/>
    <property type="match status" value="1"/>
</dbReference>
<dbReference type="InterPro" id="IPR017925">
    <property type="entry name" value="DHFR_CS"/>
</dbReference>
<evidence type="ECO:0000256" key="2">
    <source>
        <dbReference type="ARBA" id="ARBA00012856"/>
    </source>
</evidence>
<dbReference type="PANTHER" id="PTHR48069">
    <property type="entry name" value="DIHYDROFOLATE REDUCTASE"/>
    <property type="match status" value="1"/>
</dbReference>
<evidence type="ECO:0000256" key="1">
    <source>
        <dbReference type="ARBA" id="ARBA00004903"/>
    </source>
</evidence>
<keyword evidence="5" id="KW-0521">NADP</keyword>
<dbReference type="Gene3D" id="3.40.430.10">
    <property type="entry name" value="Dihydrofolate Reductase, subunit A"/>
    <property type="match status" value="1"/>
</dbReference>
<dbReference type="GO" id="GO:0004146">
    <property type="term" value="F:dihydrofolate reductase activity"/>
    <property type="evidence" value="ECO:0007669"/>
    <property type="project" value="UniProtKB-EC"/>
</dbReference>
<evidence type="ECO:0000256" key="7">
    <source>
        <dbReference type="RuleBase" id="RU004474"/>
    </source>
</evidence>
<evidence type="ECO:0000256" key="4">
    <source>
        <dbReference type="ARBA" id="ARBA00022563"/>
    </source>
</evidence>
<dbReference type="GO" id="GO:0046655">
    <property type="term" value="P:folic acid metabolic process"/>
    <property type="evidence" value="ECO:0007669"/>
    <property type="project" value="TreeGrafter"/>
</dbReference>
<dbReference type="AlphaFoldDB" id="A0A4P9ZGV7"/>
<evidence type="ECO:0000256" key="3">
    <source>
        <dbReference type="ARBA" id="ARBA00018886"/>
    </source>
</evidence>
<dbReference type="UniPathway" id="UPA00077">
    <property type="reaction ID" value="UER00158"/>
</dbReference>
<keyword evidence="6" id="KW-0560">Oxidoreductase</keyword>
<gene>
    <name evidence="9" type="ORF">METBISCDRAFT_21604</name>
</gene>
<dbReference type="GO" id="GO:0005739">
    <property type="term" value="C:mitochondrion"/>
    <property type="evidence" value="ECO:0007669"/>
    <property type="project" value="TreeGrafter"/>
</dbReference>
<organism evidence="9 10">
    <name type="scientific">Metschnikowia bicuspidata</name>
    <dbReference type="NCBI Taxonomy" id="27322"/>
    <lineage>
        <taxon>Eukaryota</taxon>
        <taxon>Fungi</taxon>
        <taxon>Dikarya</taxon>
        <taxon>Ascomycota</taxon>
        <taxon>Saccharomycotina</taxon>
        <taxon>Pichiomycetes</taxon>
        <taxon>Metschnikowiaceae</taxon>
        <taxon>Metschnikowia</taxon>
    </lineage>
</organism>
<dbReference type="SUPFAM" id="SSF53597">
    <property type="entry name" value="Dihydrofolate reductase-like"/>
    <property type="match status" value="1"/>
</dbReference>
<keyword evidence="4" id="KW-0554">One-carbon metabolism</keyword>
<evidence type="ECO:0000256" key="6">
    <source>
        <dbReference type="ARBA" id="ARBA00023002"/>
    </source>
</evidence>
<feature type="domain" description="DHFR" evidence="8">
    <location>
        <begin position="6"/>
        <end position="201"/>
    </location>
</feature>
<dbReference type="CDD" id="cd00209">
    <property type="entry name" value="DHFR"/>
    <property type="match status" value="1"/>
</dbReference>
<dbReference type="Pfam" id="PF00186">
    <property type="entry name" value="DHFR_1"/>
    <property type="match status" value="1"/>
</dbReference>
<reference evidence="10" key="1">
    <citation type="journal article" date="2018" name="Nat. Microbiol.">
        <title>Leveraging single-cell genomics to expand the fungal tree of life.</title>
        <authorList>
            <person name="Ahrendt S.R."/>
            <person name="Quandt C.A."/>
            <person name="Ciobanu D."/>
            <person name="Clum A."/>
            <person name="Salamov A."/>
            <person name="Andreopoulos B."/>
            <person name="Cheng J.F."/>
            <person name="Woyke T."/>
            <person name="Pelin A."/>
            <person name="Henrissat B."/>
            <person name="Reynolds N.K."/>
            <person name="Benny G.L."/>
            <person name="Smith M.E."/>
            <person name="James T.Y."/>
            <person name="Grigoriev I.V."/>
        </authorList>
    </citation>
    <scope>NUCLEOTIDE SEQUENCE [LARGE SCALE GENOMIC DNA]</scope>
    <source>
        <strain evidence="10">Baker2002</strain>
    </source>
</reference>
<dbReference type="GO" id="GO:0050661">
    <property type="term" value="F:NADP binding"/>
    <property type="evidence" value="ECO:0007669"/>
    <property type="project" value="InterPro"/>
</dbReference>
<dbReference type="InterPro" id="IPR001796">
    <property type="entry name" value="DHFR_dom"/>
</dbReference>
<dbReference type="EMBL" id="ML004432">
    <property type="protein sequence ID" value="RKP32336.1"/>
    <property type="molecule type" value="Genomic_DNA"/>
</dbReference>
<sequence>MKTKPPIAMVVAAMTPKFGIGANGKLPWRLKQETKYFKDITSHASEDSINAVIMGRKTWESIPAKFRPLPNRLNIVISRSHVNDSKDGVLLYNSMDLILTALQEADYQIDQKNIGKIFIIGGAQIYNSFVEDTRVDSLLLTNVSYRGDTKEIPAMDCFLNWDLNAWKRLKTSRLKEYVGVDFTEGIVQENDYEYEYTLWERKRDKSWHIQLEKNIRH</sequence>
<dbReference type="EC" id="1.5.1.3" evidence="2"/>
<dbReference type="PROSITE" id="PS51330">
    <property type="entry name" value="DHFR_2"/>
    <property type="match status" value="1"/>
</dbReference>
<evidence type="ECO:0000313" key="9">
    <source>
        <dbReference type="EMBL" id="RKP32336.1"/>
    </source>
</evidence>
<comment type="similarity">
    <text evidence="7">Belongs to the dihydrofolate reductase family.</text>
</comment>